<name>A0A485LEZ3_9STRA</name>
<dbReference type="EMBL" id="CAADRA010006836">
    <property type="protein sequence ID" value="VFT97071.1"/>
    <property type="molecule type" value="Genomic_DNA"/>
</dbReference>
<accession>A0A485LEZ3</accession>
<keyword evidence="6" id="KW-1185">Reference proteome</keyword>
<sequence>MGARGSKPQNSSKNSVLSNVRSRIMSKMSSSKGRSFAEDNMVMAAVAKVAPGDTQWDVEYRFLLAPSDHYHHHMPSNMPLCPVYAMSYVQECNRSWKIICKASTPKMKAYKKDGIVLFYDEFFYRLFQRDPGFNDIFPGIRKRIEVLIKAMKFLLNDAGVDAANVMKRCRNLGYRHKTIPLVRPHHFSAYSSTFIEVAMYWLDVEATPDVGEAWSNVVGFNLKYMLQAFLVENIDECEWNQNICAPPKVVEAADKRGVSKKDAKKAKKNGAAPPKKAHRPDDALAPGQH</sequence>
<dbReference type="GO" id="GO:0019825">
    <property type="term" value="F:oxygen binding"/>
    <property type="evidence" value="ECO:0007669"/>
    <property type="project" value="InterPro"/>
</dbReference>
<dbReference type="OrthoDB" id="63391at2759"/>
<dbReference type="GO" id="GO:0020037">
    <property type="term" value="F:heme binding"/>
    <property type="evidence" value="ECO:0007669"/>
    <property type="project" value="InterPro"/>
</dbReference>
<evidence type="ECO:0000313" key="6">
    <source>
        <dbReference type="Proteomes" id="UP000332933"/>
    </source>
</evidence>
<dbReference type="Proteomes" id="UP000332933">
    <property type="component" value="Unassembled WGS sequence"/>
</dbReference>
<feature type="region of interest" description="Disordered" evidence="2">
    <location>
        <begin position="254"/>
        <end position="289"/>
    </location>
</feature>
<dbReference type="Gene3D" id="1.10.490.10">
    <property type="entry name" value="Globins"/>
    <property type="match status" value="1"/>
</dbReference>
<dbReference type="InterPro" id="IPR012292">
    <property type="entry name" value="Globin/Proto"/>
</dbReference>
<evidence type="ECO:0000259" key="3">
    <source>
        <dbReference type="Pfam" id="PF00042"/>
    </source>
</evidence>
<gene>
    <name evidence="5" type="primary">Aste57867_20385</name>
    <name evidence="4" type="ORF">As57867_020319</name>
    <name evidence="5" type="ORF">ASTE57867_20385</name>
</gene>
<evidence type="ECO:0000313" key="4">
    <source>
        <dbReference type="EMBL" id="KAF0687893.1"/>
    </source>
</evidence>
<evidence type="ECO:0000256" key="1">
    <source>
        <dbReference type="RuleBase" id="RU000356"/>
    </source>
</evidence>
<organism evidence="5 6">
    <name type="scientific">Aphanomyces stellatus</name>
    <dbReference type="NCBI Taxonomy" id="120398"/>
    <lineage>
        <taxon>Eukaryota</taxon>
        <taxon>Sar</taxon>
        <taxon>Stramenopiles</taxon>
        <taxon>Oomycota</taxon>
        <taxon>Saprolegniomycetes</taxon>
        <taxon>Saprolegniales</taxon>
        <taxon>Verrucalvaceae</taxon>
        <taxon>Aphanomyces</taxon>
    </lineage>
</organism>
<keyword evidence="1" id="KW-0349">Heme</keyword>
<dbReference type="GO" id="GO:0005344">
    <property type="term" value="F:oxygen carrier activity"/>
    <property type="evidence" value="ECO:0007669"/>
    <property type="project" value="UniProtKB-KW"/>
</dbReference>
<dbReference type="CDD" id="cd01040">
    <property type="entry name" value="Mb-like"/>
    <property type="match status" value="1"/>
</dbReference>
<feature type="domain" description="Globin" evidence="3">
    <location>
        <begin position="121"/>
        <end position="218"/>
    </location>
</feature>
<keyword evidence="1" id="KW-0479">Metal-binding</keyword>
<dbReference type="EMBL" id="VJMH01006813">
    <property type="protein sequence ID" value="KAF0687893.1"/>
    <property type="molecule type" value="Genomic_DNA"/>
</dbReference>
<dbReference type="InterPro" id="IPR009050">
    <property type="entry name" value="Globin-like_sf"/>
</dbReference>
<dbReference type="Pfam" id="PF00042">
    <property type="entry name" value="Globin"/>
    <property type="match status" value="1"/>
</dbReference>
<proteinExistence type="inferred from homology"/>
<dbReference type="InterPro" id="IPR000971">
    <property type="entry name" value="Globin"/>
</dbReference>
<keyword evidence="1" id="KW-0408">Iron</keyword>
<keyword evidence="1" id="KW-0813">Transport</keyword>
<dbReference type="InterPro" id="IPR044399">
    <property type="entry name" value="Mb-like_M"/>
</dbReference>
<reference evidence="5 6" key="1">
    <citation type="submission" date="2019-03" db="EMBL/GenBank/DDBJ databases">
        <authorList>
            <person name="Gaulin E."/>
            <person name="Dumas B."/>
        </authorList>
    </citation>
    <scope>NUCLEOTIDE SEQUENCE [LARGE SCALE GENOMIC DNA]</scope>
    <source>
        <strain evidence="5">CBS 568.67</strain>
    </source>
</reference>
<reference evidence="4" key="2">
    <citation type="submission" date="2019-06" db="EMBL/GenBank/DDBJ databases">
        <title>Genomics analysis of Aphanomyces spp. identifies a new class of oomycete effector associated with host adaptation.</title>
        <authorList>
            <person name="Gaulin E."/>
        </authorList>
    </citation>
    <scope>NUCLEOTIDE SEQUENCE</scope>
    <source>
        <strain evidence="4">CBS 578.67</strain>
    </source>
</reference>
<evidence type="ECO:0000313" key="5">
    <source>
        <dbReference type="EMBL" id="VFT97071.1"/>
    </source>
</evidence>
<comment type="similarity">
    <text evidence="1">Belongs to the globin family.</text>
</comment>
<keyword evidence="1" id="KW-0561">Oxygen transport</keyword>
<evidence type="ECO:0000256" key="2">
    <source>
        <dbReference type="SAM" id="MobiDB-lite"/>
    </source>
</evidence>
<dbReference type="SUPFAM" id="SSF46458">
    <property type="entry name" value="Globin-like"/>
    <property type="match status" value="1"/>
</dbReference>
<protein>
    <submittedName>
        <fullName evidence="5">Aste57867_20385 protein</fullName>
    </submittedName>
</protein>
<dbReference type="AlphaFoldDB" id="A0A485LEZ3"/>